<evidence type="ECO:0000256" key="2">
    <source>
        <dbReference type="SAM" id="Phobius"/>
    </source>
</evidence>
<gene>
    <name evidence="3" type="ORF">J2Z69_000657</name>
</gene>
<feature type="region of interest" description="Disordered" evidence="1">
    <location>
        <begin position="71"/>
        <end position="100"/>
    </location>
</feature>
<evidence type="ECO:0000256" key="1">
    <source>
        <dbReference type="SAM" id="MobiDB-lite"/>
    </source>
</evidence>
<reference evidence="3 4" key="1">
    <citation type="submission" date="2021-03" db="EMBL/GenBank/DDBJ databases">
        <title>Genomic Encyclopedia of Type Strains, Phase IV (KMG-IV): sequencing the most valuable type-strain genomes for metagenomic binning, comparative biology and taxonomic classification.</title>
        <authorList>
            <person name="Goeker M."/>
        </authorList>
    </citation>
    <scope>NUCLEOTIDE SEQUENCE [LARGE SCALE GENOMIC DNA]</scope>
    <source>
        <strain evidence="3 4">DSM 26806</strain>
    </source>
</reference>
<evidence type="ECO:0000313" key="3">
    <source>
        <dbReference type="EMBL" id="MBP1999638.1"/>
    </source>
</evidence>
<dbReference type="EMBL" id="JAGGLD010000001">
    <property type="protein sequence ID" value="MBP1999638.1"/>
    <property type="molecule type" value="Genomic_DNA"/>
</dbReference>
<sequence>MKCKRCGRAVSKESNICPFCEGTEFYNTDSQADKGSSDSTSLPKLQWAGCLGFIGVIIIFIIVAVSCRSSLDRTKKPTPKPQKPSSTSFITSPETFYPGV</sequence>
<dbReference type="RefSeq" id="WP_209859095.1">
    <property type="nucleotide sequence ID" value="NZ_JAGGLD010000001.1"/>
</dbReference>
<keyword evidence="2" id="KW-0472">Membrane</keyword>
<keyword evidence="2" id="KW-1133">Transmembrane helix</keyword>
<dbReference type="Proteomes" id="UP001519288">
    <property type="component" value="Unassembled WGS sequence"/>
</dbReference>
<keyword evidence="2" id="KW-0812">Transmembrane</keyword>
<organism evidence="3 4">
    <name type="scientific">Paenibacillus shirakamiensis</name>
    <dbReference type="NCBI Taxonomy" id="1265935"/>
    <lineage>
        <taxon>Bacteria</taxon>
        <taxon>Bacillati</taxon>
        <taxon>Bacillota</taxon>
        <taxon>Bacilli</taxon>
        <taxon>Bacillales</taxon>
        <taxon>Paenibacillaceae</taxon>
        <taxon>Paenibacillus</taxon>
    </lineage>
</organism>
<protein>
    <submittedName>
        <fullName evidence="3">Membrane protein YvbJ</fullName>
    </submittedName>
</protein>
<proteinExistence type="predicted"/>
<feature type="transmembrane region" description="Helical" evidence="2">
    <location>
        <begin position="45"/>
        <end position="67"/>
    </location>
</feature>
<evidence type="ECO:0000313" key="4">
    <source>
        <dbReference type="Proteomes" id="UP001519288"/>
    </source>
</evidence>
<comment type="caution">
    <text evidence="3">The sequence shown here is derived from an EMBL/GenBank/DDBJ whole genome shotgun (WGS) entry which is preliminary data.</text>
</comment>
<name>A0ABS4JD43_9BACL</name>
<keyword evidence="4" id="KW-1185">Reference proteome</keyword>
<accession>A0ABS4JD43</accession>